<accession>M8AK88</accession>
<evidence type="ECO:0000313" key="1">
    <source>
        <dbReference type="EnsemblPlants" id="EMT04906"/>
    </source>
</evidence>
<reference evidence="1" key="1">
    <citation type="submission" date="2015-06" db="UniProtKB">
        <authorList>
            <consortium name="EnsemblPlants"/>
        </authorList>
    </citation>
    <scope>IDENTIFICATION</scope>
</reference>
<dbReference type="AlphaFoldDB" id="M8AK88"/>
<dbReference type="ExpressionAtlas" id="M8AK88">
    <property type="expression patterns" value="baseline"/>
</dbReference>
<proteinExistence type="predicted"/>
<dbReference type="EnsemblPlants" id="EMT04906">
    <property type="protein sequence ID" value="EMT04906"/>
    <property type="gene ID" value="F775_00143"/>
</dbReference>
<organism evidence="1">
    <name type="scientific">Aegilops tauschii</name>
    <name type="common">Tausch's goatgrass</name>
    <name type="synonym">Aegilops squarrosa</name>
    <dbReference type="NCBI Taxonomy" id="37682"/>
    <lineage>
        <taxon>Eukaryota</taxon>
        <taxon>Viridiplantae</taxon>
        <taxon>Streptophyta</taxon>
        <taxon>Embryophyta</taxon>
        <taxon>Tracheophyta</taxon>
        <taxon>Spermatophyta</taxon>
        <taxon>Magnoliopsida</taxon>
        <taxon>Liliopsida</taxon>
        <taxon>Poales</taxon>
        <taxon>Poaceae</taxon>
        <taxon>BOP clade</taxon>
        <taxon>Pooideae</taxon>
        <taxon>Triticodae</taxon>
        <taxon>Triticeae</taxon>
        <taxon>Triticinae</taxon>
        <taxon>Aegilops</taxon>
    </lineage>
</organism>
<protein>
    <submittedName>
        <fullName evidence="1">Uncharacterized protein</fullName>
    </submittedName>
</protein>
<sequence length="306" mass="32975">MGYILFGIFCYESETVKDLVLDIGGLKPEELQTASCWCSATCGTVQLGYWQGITTELRNLELQTASCWCSATCGTVQLGYWQGITTELRNALSTSSEAFLLSKHMTYSITTASKGSVILLSHVNPNSSRDILSSSPKTVVPRFLAEKCLVCTEIRDLLAGERGQGALYATIWGPAFMDVFHSQPGDFNQVSSALIAANLASCLTAPYLMVCMISSTACDGHFLASSLHFPRPTTVSNHQVANFGGKVCPWLQPRNPASISTEVLLIKHMSYSTTAASKGSVILAVTACEAKLLLGQPEELAKHCRA</sequence>
<name>M8AK88_AEGTA</name>